<reference evidence="1" key="1">
    <citation type="journal article" date="2014" name="Nat. Genet.">
        <title>Genome and transcriptome of the porcine whipworm Trichuris suis.</title>
        <authorList>
            <person name="Jex A.R."/>
            <person name="Nejsum P."/>
            <person name="Schwarz E.M."/>
            <person name="Hu L."/>
            <person name="Young N.D."/>
            <person name="Hall R.S."/>
            <person name="Korhonen P.K."/>
            <person name="Liao S."/>
            <person name="Thamsborg S."/>
            <person name="Xia J."/>
            <person name="Xu P."/>
            <person name="Wang S."/>
            <person name="Scheerlinck J.P."/>
            <person name="Hofmann A."/>
            <person name="Sternberg P.W."/>
            <person name="Wang J."/>
            <person name="Gasser R.B."/>
        </authorList>
    </citation>
    <scope>NUCLEOTIDE SEQUENCE [LARGE SCALE GENOMIC DNA]</scope>
    <source>
        <strain evidence="1">DCEP-RM93F</strain>
    </source>
</reference>
<gene>
    <name evidence="1" type="ORF">M514_24610</name>
</gene>
<dbReference type="Proteomes" id="UP000030758">
    <property type="component" value="Unassembled WGS sequence"/>
</dbReference>
<sequence>MNSACEAHLAMQLIRVPLLSPSAIATAAKTEGDIADCPYYILAARMRRIRPPGGWPQLNAQSIASFMKGTYIVLKVMTLTSDRPTKHLFDCTATADPTAAYCLPVCACNWSIMSIIVFVSHKALIYAVTVACVSYCR</sequence>
<dbReference type="EMBL" id="KL367578">
    <property type="protein sequence ID" value="KFD63232.1"/>
    <property type="molecule type" value="Genomic_DNA"/>
</dbReference>
<proteinExistence type="predicted"/>
<name>A0A085N186_9BILA</name>
<protein>
    <submittedName>
        <fullName evidence="1">Uncharacterized protein</fullName>
    </submittedName>
</protein>
<organism evidence="1">
    <name type="scientific">Trichuris suis</name>
    <name type="common">pig whipworm</name>
    <dbReference type="NCBI Taxonomy" id="68888"/>
    <lineage>
        <taxon>Eukaryota</taxon>
        <taxon>Metazoa</taxon>
        <taxon>Ecdysozoa</taxon>
        <taxon>Nematoda</taxon>
        <taxon>Enoplea</taxon>
        <taxon>Dorylaimia</taxon>
        <taxon>Trichinellida</taxon>
        <taxon>Trichuridae</taxon>
        <taxon>Trichuris</taxon>
    </lineage>
</organism>
<dbReference type="AlphaFoldDB" id="A0A085N186"/>
<evidence type="ECO:0000313" key="1">
    <source>
        <dbReference type="EMBL" id="KFD63232.1"/>
    </source>
</evidence>
<accession>A0A085N186</accession>